<dbReference type="Proteomes" id="UP001378188">
    <property type="component" value="Unassembled WGS sequence"/>
</dbReference>
<evidence type="ECO:0000259" key="6">
    <source>
        <dbReference type="PROSITE" id="PS51007"/>
    </source>
</evidence>
<dbReference type="PROSITE" id="PS51007">
    <property type="entry name" value="CYTC"/>
    <property type="match status" value="1"/>
</dbReference>
<comment type="caution">
    <text evidence="7">The sequence shown here is derived from an EMBL/GenBank/DDBJ whole genome shotgun (WGS) entry which is preliminary data.</text>
</comment>
<dbReference type="GO" id="GO:0046872">
    <property type="term" value="F:metal ion binding"/>
    <property type="evidence" value="ECO:0007669"/>
    <property type="project" value="UniProtKB-KW"/>
</dbReference>
<feature type="signal peptide" evidence="5">
    <location>
        <begin position="1"/>
        <end position="22"/>
    </location>
</feature>
<dbReference type="InterPro" id="IPR036909">
    <property type="entry name" value="Cyt_c-like_dom_sf"/>
</dbReference>
<evidence type="ECO:0000313" key="8">
    <source>
        <dbReference type="Proteomes" id="UP001378188"/>
    </source>
</evidence>
<sequence length="152" mass="16399">MPPRIGCLAVVGLLFGVSIASAEVVKPTAVVFEDMTVRTPLTGEPGDPAKGRVIFADRKLGNCLACHANADQAELFHGEVGPPLDGVADRYEPEMLRAIVVNPKEIFGDQTVMPAFYRIIEGQRIAEAYKGKTILSAEQVEDVVAYLSTLKE</sequence>
<name>A0AAW9RM76_9HYPH</name>
<evidence type="ECO:0000313" key="7">
    <source>
        <dbReference type="EMBL" id="MEJ8573040.1"/>
    </source>
</evidence>
<evidence type="ECO:0000256" key="2">
    <source>
        <dbReference type="ARBA" id="ARBA00022723"/>
    </source>
</evidence>
<dbReference type="Gene3D" id="1.10.760.10">
    <property type="entry name" value="Cytochrome c-like domain"/>
    <property type="match status" value="1"/>
</dbReference>
<dbReference type="EMBL" id="JAZHOF010000006">
    <property type="protein sequence ID" value="MEJ8573040.1"/>
    <property type="molecule type" value="Genomic_DNA"/>
</dbReference>
<dbReference type="NCBIfam" id="TIGR04485">
    <property type="entry name" value="thiosulf_SoxX"/>
    <property type="match status" value="1"/>
</dbReference>
<evidence type="ECO:0000256" key="4">
    <source>
        <dbReference type="PROSITE-ProRule" id="PRU00433"/>
    </source>
</evidence>
<dbReference type="AlphaFoldDB" id="A0AAW9RM76"/>
<proteinExistence type="predicted"/>
<gene>
    <name evidence="7" type="primary">soxX</name>
    <name evidence="7" type="ORF">V3328_16230</name>
</gene>
<accession>A0AAW9RM76</accession>
<dbReference type="GO" id="GO:0009055">
    <property type="term" value="F:electron transfer activity"/>
    <property type="evidence" value="ECO:0007669"/>
    <property type="project" value="InterPro"/>
</dbReference>
<keyword evidence="1 4" id="KW-0349">Heme</keyword>
<dbReference type="SUPFAM" id="SSF46626">
    <property type="entry name" value="Cytochrome c"/>
    <property type="match status" value="1"/>
</dbReference>
<evidence type="ECO:0000256" key="1">
    <source>
        <dbReference type="ARBA" id="ARBA00022617"/>
    </source>
</evidence>
<reference evidence="7 8" key="1">
    <citation type="submission" date="2024-02" db="EMBL/GenBank/DDBJ databases">
        <title>Genome analysis and characterization of Microbaculum marinisediminis sp. nov., isolated from marine sediment.</title>
        <authorList>
            <person name="Du Z.-J."/>
            <person name="Ye Y.-Q."/>
            <person name="Zhang Z.-R."/>
            <person name="Yuan S.-M."/>
            <person name="Zhang X.-Y."/>
        </authorList>
    </citation>
    <scope>NUCLEOTIDE SEQUENCE [LARGE SCALE GENOMIC DNA]</scope>
    <source>
        <strain evidence="7 8">SDUM1044001</strain>
    </source>
</reference>
<keyword evidence="8" id="KW-1185">Reference proteome</keyword>
<dbReference type="InterPro" id="IPR030999">
    <property type="entry name" value="Thiosulf_SoxX"/>
</dbReference>
<keyword evidence="5" id="KW-0732">Signal</keyword>
<feature type="chain" id="PRO_5043510970" evidence="5">
    <location>
        <begin position="23"/>
        <end position="152"/>
    </location>
</feature>
<dbReference type="Pfam" id="PF00034">
    <property type="entry name" value="Cytochrom_C"/>
    <property type="match status" value="1"/>
</dbReference>
<keyword evidence="3 4" id="KW-0408">Iron</keyword>
<organism evidence="7 8">
    <name type="scientific">Microbaculum marinum</name>
    <dbReference type="NCBI Taxonomy" id="1764581"/>
    <lineage>
        <taxon>Bacteria</taxon>
        <taxon>Pseudomonadati</taxon>
        <taxon>Pseudomonadota</taxon>
        <taxon>Alphaproteobacteria</taxon>
        <taxon>Hyphomicrobiales</taxon>
        <taxon>Tepidamorphaceae</taxon>
        <taxon>Microbaculum</taxon>
    </lineage>
</organism>
<dbReference type="GO" id="GO:0020037">
    <property type="term" value="F:heme binding"/>
    <property type="evidence" value="ECO:0007669"/>
    <property type="project" value="InterPro"/>
</dbReference>
<evidence type="ECO:0000256" key="5">
    <source>
        <dbReference type="SAM" id="SignalP"/>
    </source>
</evidence>
<evidence type="ECO:0000256" key="3">
    <source>
        <dbReference type="ARBA" id="ARBA00023004"/>
    </source>
</evidence>
<feature type="domain" description="Cytochrome c" evidence="6">
    <location>
        <begin position="46"/>
        <end position="151"/>
    </location>
</feature>
<keyword evidence="2 4" id="KW-0479">Metal-binding</keyword>
<dbReference type="InterPro" id="IPR009056">
    <property type="entry name" value="Cyt_c-like_dom"/>
</dbReference>
<dbReference type="RefSeq" id="WP_340330731.1">
    <property type="nucleotide sequence ID" value="NZ_JAZHOF010000006.1"/>
</dbReference>
<protein>
    <submittedName>
        <fullName evidence="7">Sulfur oxidation c-type cytochrome SoxX</fullName>
    </submittedName>
</protein>